<evidence type="ECO:0000313" key="1">
    <source>
        <dbReference type="EMBL" id="GAH44418.1"/>
    </source>
</evidence>
<comment type="caution">
    <text evidence="1">The sequence shown here is derived from an EMBL/GenBank/DDBJ whole genome shotgun (WGS) entry which is preliminary data.</text>
</comment>
<dbReference type="AlphaFoldDB" id="X1HGJ5"/>
<gene>
    <name evidence="1" type="ORF">S03H2_23351</name>
</gene>
<reference evidence="1" key="1">
    <citation type="journal article" date="2014" name="Front. Microbiol.">
        <title>High frequency of phylogenetically diverse reductive dehalogenase-homologous genes in deep subseafloor sedimentary metagenomes.</title>
        <authorList>
            <person name="Kawai M."/>
            <person name="Futagami T."/>
            <person name="Toyoda A."/>
            <person name="Takaki Y."/>
            <person name="Nishi S."/>
            <person name="Hori S."/>
            <person name="Arai W."/>
            <person name="Tsubouchi T."/>
            <person name="Morono Y."/>
            <person name="Uchiyama I."/>
            <person name="Ito T."/>
            <person name="Fujiyama A."/>
            <person name="Inagaki F."/>
            <person name="Takami H."/>
        </authorList>
    </citation>
    <scope>NUCLEOTIDE SEQUENCE</scope>
    <source>
        <strain evidence="1">Expedition CK06-06</strain>
    </source>
</reference>
<protein>
    <submittedName>
        <fullName evidence="1">Uncharacterized protein</fullName>
    </submittedName>
</protein>
<feature type="non-terminal residue" evidence="1">
    <location>
        <position position="1"/>
    </location>
</feature>
<proteinExistence type="predicted"/>
<name>X1HGJ5_9ZZZZ</name>
<dbReference type="EMBL" id="BARU01012741">
    <property type="protein sequence ID" value="GAH44418.1"/>
    <property type="molecule type" value="Genomic_DNA"/>
</dbReference>
<sequence length="66" mass="7683">FERLVERGKLRWPGCSPGEAFRLKVKVREMRQKKEIIGVLGKAYGYRVTKSLYRYYKLKAGQECGG</sequence>
<organism evidence="1">
    <name type="scientific">marine sediment metagenome</name>
    <dbReference type="NCBI Taxonomy" id="412755"/>
    <lineage>
        <taxon>unclassified sequences</taxon>
        <taxon>metagenomes</taxon>
        <taxon>ecological metagenomes</taxon>
    </lineage>
</organism>
<accession>X1HGJ5</accession>